<keyword evidence="2" id="KW-0496">Mitochondrion</keyword>
<sequence>MAAIAQVALAVLFMAIAASQPYSAMNGGSYTPISSASASSSFSLPMQQSPQLLPASSNGIQFVQVHWLTPSSLFSAQSTIRVRVAVKSRFELFLNGEQVGGSEDDSAWTQQSEFILSVKDGDVVAVHGNNKKGRYAGMNVQIEYLSGPNQGARHDTADGWICTWHRPKDEEWKMRGFTNTGSAYGMIRRLEPATKHGEPDGWVRGLLGQGSAVAGGEWFWTAHNFIARHAWCRLALEPRTVAPSQDAQ</sequence>
<evidence type="ECO:0000313" key="2">
    <source>
        <dbReference type="EMBL" id="SPQ97644.1"/>
    </source>
</evidence>
<dbReference type="EMBL" id="OVEO01000008">
    <property type="protein sequence ID" value="SPQ97644.1"/>
    <property type="molecule type" value="Genomic_DNA"/>
</dbReference>
<keyword evidence="1" id="KW-0732">Signal</keyword>
<name>A0A3P3YBW4_PLABS</name>
<geneLocation type="mitochondrion" evidence="2"/>
<dbReference type="Gene3D" id="2.60.120.260">
    <property type="entry name" value="Galactose-binding domain-like"/>
    <property type="match status" value="1"/>
</dbReference>
<feature type="chain" id="PRO_5018148791" evidence="1">
    <location>
        <begin position="20"/>
        <end position="248"/>
    </location>
</feature>
<accession>A0A3P3YBW4</accession>
<proteinExistence type="predicted"/>
<dbReference type="Proteomes" id="UP000290189">
    <property type="component" value="Unassembled WGS sequence"/>
</dbReference>
<dbReference type="AlphaFoldDB" id="A0A3P3YBW4"/>
<evidence type="ECO:0000313" key="3">
    <source>
        <dbReference type="Proteomes" id="UP000290189"/>
    </source>
</evidence>
<reference evidence="2 3" key="1">
    <citation type="submission" date="2018-03" db="EMBL/GenBank/DDBJ databases">
        <authorList>
            <person name="Fogelqvist J."/>
        </authorList>
    </citation>
    <scope>NUCLEOTIDE SEQUENCE [LARGE SCALE GENOMIC DNA]</scope>
</reference>
<gene>
    <name evidence="2" type="ORF">PLBR_LOCUS4859</name>
</gene>
<feature type="signal peptide" evidence="1">
    <location>
        <begin position="1"/>
        <end position="19"/>
    </location>
</feature>
<protein>
    <submittedName>
        <fullName evidence="2">Uncharacterized protein</fullName>
    </submittedName>
</protein>
<organism evidence="2 3">
    <name type="scientific">Plasmodiophora brassicae</name>
    <name type="common">Clubroot disease agent</name>
    <dbReference type="NCBI Taxonomy" id="37360"/>
    <lineage>
        <taxon>Eukaryota</taxon>
        <taxon>Sar</taxon>
        <taxon>Rhizaria</taxon>
        <taxon>Endomyxa</taxon>
        <taxon>Phytomyxea</taxon>
        <taxon>Plasmodiophorida</taxon>
        <taxon>Plasmodiophoridae</taxon>
        <taxon>Plasmodiophora</taxon>
    </lineage>
</organism>
<evidence type="ECO:0000256" key="1">
    <source>
        <dbReference type="SAM" id="SignalP"/>
    </source>
</evidence>